<dbReference type="PANTHER" id="PTHR46229">
    <property type="entry name" value="BOLA TRANSCRIPTION REGULATOR"/>
    <property type="match status" value="1"/>
</dbReference>
<proteinExistence type="inferred from homology"/>
<protein>
    <submittedName>
        <fullName evidence="2">BolA family transcriptional regulator</fullName>
    </submittedName>
</protein>
<dbReference type="PIRSF" id="PIRSF003113">
    <property type="entry name" value="BolA"/>
    <property type="match status" value="1"/>
</dbReference>
<dbReference type="Gene3D" id="3.30.300.90">
    <property type="entry name" value="BolA-like"/>
    <property type="match status" value="1"/>
</dbReference>
<dbReference type="InterPro" id="IPR002634">
    <property type="entry name" value="BolA"/>
</dbReference>
<dbReference type="SUPFAM" id="SSF82657">
    <property type="entry name" value="BolA-like"/>
    <property type="match status" value="1"/>
</dbReference>
<gene>
    <name evidence="2" type="ORF">GCM10009039_13250</name>
</gene>
<reference evidence="2" key="1">
    <citation type="journal article" date="2014" name="Int. J. Syst. Evol. Microbiol.">
        <title>Complete genome sequence of Corynebacterium casei LMG S-19264T (=DSM 44701T), isolated from a smear-ripened cheese.</title>
        <authorList>
            <consortium name="US DOE Joint Genome Institute (JGI-PGF)"/>
            <person name="Walter F."/>
            <person name="Albersmeier A."/>
            <person name="Kalinowski J."/>
            <person name="Ruckert C."/>
        </authorList>
    </citation>
    <scope>NUCLEOTIDE SEQUENCE</scope>
    <source>
        <strain evidence="2">JCM 19596</strain>
    </source>
</reference>
<evidence type="ECO:0000313" key="2">
    <source>
        <dbReference type="EMBL" id="GGL56484.1"/>
    </source>
</evidence>
<dbReference type="EMBL" id="BMPG01000002">
    <property type="protein sequence ID" value="GGL56484.1"/>
    <property type="molecule type" value="Genomic_DNA"/>
</dbReference>
<accession>A0A830FHR5</accession>
<reference evidence="2" key="2">
    <citation type="submission" date="2020-09" db="EMBL/GenBank/DDBJ databases">
        <authorList>
            <person name="Sun Q."/>
            <person name="Ohkuma M."/>
        </authorList>
    </citation>
    <scope>NUCLEOTIDE SEQUENCE</scope>
    <source>
        <strain evidence="2">JCM 19596</strain>
    </source>
</reference>
<dbReference type="AlphaFoldDB" id="A0A830FHR5"/>
<evidence type="ECO:0000256" key="1">
    <source>
        <dbReference type="ARBA" id="ARBA00005578"/>
    </source>
</evidence>
<sequence length="86" mass="9521">MELSLEDIEALIEDGIEDAEADVFRTRGPHDDDHLGATVVSPAFDGLSLVQQHQLVYDALGEHMTTDIHALELSTYTPEEYEEHAG</sequence>
<evidence type="ECO:0000313" key="3">
    <source>
        <dbReference type="Proteomes" id="UP000607197"/>
    </source>
</evidence>
<dbReference type="Pfam" id="PF01722">
    <property type="entry name" value="BolA"/>
    <property type="match status" value="1"/>
</dbReference>
<dbReference type="InterPro" id="IPR036065">
    <property type="entry name" value="BolA-like_sf"/>
</dbReference>
<organism evidence="2 3">
    <name type="scientific">Halocalculus aciditolerans</name>
    <dbReference type="NCBI Taxonomy" id="1383812"/>
    <lineage>
        <taxon>Archaea</taxon>
        <taxon>Methanobacteriati</taxon>
        <taxon>Methanobacteriota</taxon>
        <taxon>Stenosarchaea group</taxon>
        <taxon>Halobacteria</taxon>
        <taxon>Halobacteriales</taxon>
        <taxon>Halobacteriaceae</taxon>
        <taxon>Halocalculus</taxon>
    </lineage>
</organism>
<dbReference type="Proteomes" id="UP000607197">
    <property type="component" value="Unassembled WGS sequence"/>
</dbReference>
<dbReference type="OrthoDB" id="155092at2157"/>
<dbReference type="InterPro" id="IPR050961">
    <property type="entry name" value="BolA/IbaG_stress_morph_reg"/>
</dbReference>
<comment type="caution">
    <text evidence="2">The sequence shown here is derived from an EMBL/GenBank/DDBJ whole genome shotgun (WGS) entry which is preliminary data.</text>
</comment>
<keyword evidence="3" id="KW-1185">Reference proteome</keyword>
<name>A0A830FHR5_9EURY</name>
<dbReference type="PANTHER" id="PTHR46229:SF2">
    <property type="entry name" value="BOLA-LIKE PROTEIN 1"/>
    <property type="match status" value="1"/>
</dbReference>
<dbReference type="RefSeq" id="WP_188977198.1">
    <property type="nucleotide sequence ID" value="NZ_BMPG01000002.1"/>
</dbReference>
<comment type="similarity">
    <text evidence="1">Belongs to the BolA/IbaG family.</text>
</comment>